<evidence type="ECO:0000256" key="10">
    <source>
        <dbReference type="SAM" id="SignalP"/>
    </source>
</evidence>
<evidence type="ECO:0000256" key="5">
    <source>
        <dbReference type="ARBA" id="ARBA00023136"/>
    </source>
</evidence>
<feature type="transmembrane region" description="Helical" evidence="9">
    <location>
        <begin position="206"/>
        <end position="224"/>
    </location>
</feature>
<dbReference type="OrthoDB" id="8188647at2759"/>
<keyword evidence="10" id="KW-0732">Signal</keyword>
<feature type="region of interest" description="Disordered" evidence="8">
    <location>
        <begin position="891"/>
        <end position="935"/>
    </location>
</feature>
<feature type="transmembrane region" description="Helical" evidence="9">
    <location>
        <begin position="152"/>
        <end position="176"/>
    </location>
</feature>
<keyword evidence="5 9" id="KW-0472">Membrane</keyword>
<keyword evidence="7" id="KW-0175">Coiled coil</keyword>
<evidence type="ECO:0000256" key="8">
    <source>
        <dbReference type="SAM" id="MobiDB-lite"/>
    </source>
</evidence>
<evidence type="ECO:0000256" key="3">
    <source>
        <dbReference type="ARBA" id="ARBA00022692"/>
    </source>
</evidence>
<dbReference type="Pfam" id="PF05478">
    <property type="entry name" value="Prominin"/>
    <property type="match status" value="1"/>
</dbReference>
<evidence type="ECO:0000256" key="7">
    <source>
        <dbReference type="SAM" id="Coils"/>
    </source>
</evidence>
<dbReference type="InterPro" id="IPR008795">
    <property type="entry name" value="Prominin"/>
</dbReference>
<gene>
    <name evidence="11" type="ORF">CEUTPL_LOCUS4897</name>
</gene>
<feature type="transmembrane region" description="Helical" evidence="9">
    <location>
        <begin position="473"/>
        <end position="496"/>
    </location>
</feature>
<feature type="coiled-coil region" evidence="7">
    <location>
        <begin position="325"/>
        <end position="352"/>
    </location>
</feature>
<keyword evidence="6" id="KW-0325">Glycoprotein</keyword>
<keyword evidence="4 9" id="KW-1133">Transmembrane helix</keyword>
<dbReference type="GO" id="GO:0016020">
    <property type="term" value="C:membrane"/>
    <property type="evidence" value="ECO:0007669"/>
    <property type="project" value="UniProtKB-SubCell"/>
</dbReference>
<name>A0A9N9MHB2_9CUCU</name>
<evidence type="ECO:0000313" key="11">
    <source>
        <dbReference type="EMBL" id="CAG9764256.1"/>
    </source>
</evidence>
<feature type="transmembrane region" description="Helical" evidence="9">
    <location>
        <begin position="508"/>
        <end position="535"/>
    </location>
</feature>
<evidence type="ECO:0000256" key="6">
    <source>
        <dbReference type="ARBA" id="ARBA00023180"/>
    </source>
</evidence>
<feature type="chain" id="PRO_5040441632" description="Prominin-1-A" evidence="10">
    <location>
        <begin position="22"/>
        <end position="976"/>
    </location>
</feature>
<dbReference type="AlphaFoldDB" id="A0A9N9MHB2"/>
<evidence type="ECO:0000313" key="12">
    <source>
        <dbReference type="Proteomes" id="UP001152799"/>
    </source>
</evidence>
<evidence type="ECO:0000256" key="9">
    <source>
        <dbReference type="SAM" id="Phobius"/>
    </source>
</evidence>
<feature type="transmembrane region" description="Helical" evidence="9">
    <location>
        <begin position="819"/>
        <end position="842"/>
    </location>
</feature>
<keyword evidence="3 9" id="KW-0812">Transmembrane</keyword>
<dbReference type="EMBL" id="OU892278">
    <property type="protein sequence ID" value="CAG9764256.1"/>
    <property type="molecule type" value="Genomic_DNA"/>
</dbReference>
<reference evidence="11" key="1">
    <citation type="submission" date="2022-01" db="EMBL/GenBank/DDBJ databases">
        <authorList>
            <person name="King R."/>
        </authorList>
    </citation>
    <scope>NUCLEOTIDE SEQUENCE</scope>
</reference>
<evidence type="ECO:0008006" key="13">
    <source>
        <dbReference type="Google" id="ProtNLM"/>
    </source>
</evidence>
<evidence type="ECO:0000256" key="1">
    <source>
        <dbReference type="ARBA" id="ARBA00004141"/>
    </source>
</evidence>
<keyword evidence="12" id="KW-1185">Reference proteome</keyword>
<comment type="subcellular location">
    <subcellularLocation>
        <location evidence="1">Membrane</location>
        <topology evidence="1">Multi-pass membrane protein</topology>
    </subcellularLocation>
</comment>
<evidence type="ECO:0000256" key="2">
    <source>
        <dbReference type="ARBA" id="ARBA00006058"/>
    </source>
</evidence>
<sequence>MKLLILCPVYALFLYTVCVFGDVFNDRNNDLCWEGLGKSDEANMCQIKPFRTDSAISIRSEQQKVKELRNDNLTRHTIQNFRLQFLDIPTGDDLKIHELQLENELLLFEAFSGLMGYLLPGEFPIGAIRNAFRDTDSSHLWIFQVIKLEILVVLWIIFWAILSLCLPVGVMVFFCFPTNMRRLNEELSNDSLDGTRRTTEQTLGRLLHVLLILMLFPVILILAGNEEISKSISKAPLSVTTIYDDITTFIRNSNMQISFITTSSTDIALEAIRKELEDGETFLGQPYQQQLTSETGLDMALASLGNLKNETSKVSSIVSDLLGECETAKKAGKALQDEIQEMTRQLVAIQQQCTANDRPLCFTIQFSGFDITLPLNNLTTDSKIHELDRIKKNDTLNKSIDAARKRYSNIPGQLVHESTAYIADIKSLLSRKRTDVYKSTHELDVLARTLTEEVNVSQKAIFTILENAVKWDLWRWLVILAIGALVLIIWSFLICGAPCGCDVTSKTIPLLILGISLSCLISPIIWALGTVTLLLGGHGRSFICHPLYDHPNYGILGEFLDRGGILYEEPEFFFDFSSENDSVKIANVLNGCQRDQTAYQTFHIQNKFPLNKKLNYKTWDDLNTLMNNFTKAKFEVEILSTSLQINLQKLSLASAANLTDYRLQISSSISRWDLASFSDQLNSVGRQLEDTVIIRKMDNLAFSMRKLVQTEMQRLNDLRGRILYKITSLEVLLPTLNAQVNQSLSQLETIQIFLDNQGSEISQKVKRQFTDRIENHLEELYSYTTKKVTKEIGKCRPIWEIFHAGRFHVCKLIFDPLNAIAFASFFLILVFIATTPIVVKLIDIYQEGSREGGFSYSHRESRAGLLSDDDRIWTSPSSGSLEEREMINTLPTTWISPPPRPPTVASHVQPTRNPQPPTITYTRSSPRPRSKLSGLASRITGARSKTPQRRETLRETLRLIEPIHWKSGSTTPRSWI</sequence>
<accession>A0A9N9MHB2</accession>
<comment type="similarity">
    <text evidence="2">Belongs to the prominin family.</text>
</comment>
<feature type="compositionally biased region" description="Polar residues" evidence="8">
    <location>
        <begin position="906"/>
        <end position="927"/>
    </location>
</feature>
<organism evidence="11 12">
    <name type="scientific">Ceutorhynchus assimilis</name>
    <name type="common">cabbage seed weevil</name>
    <dbReference type="NCBI Taxonomy" id="467358"/>
    <lineage>
        <taxon>Eukaryota</taxon>
        <taxon>Metazoa</taxon>
        <taxon>Ecdysozoa</taxon>
        <taxon>Arthropoda</taxon>
        <taxon>Hexapoda</taxon>
        <taxon>Insecta</taxon>
        <taxon>Pterygota</taxon>
        <taxon>Neoptera</taxon>
        <taxon>Endopterygota</taxon>
        <taxon>Coleoptera</taxon>
        <taxon>Polyphaga</taxon>
        <taxon>Cucujiformia</taxon>
        <taxon>Curculionidae</taxon>
        <taxon>Ceutorhynchinae</taxon>
        <taxon>Ceutorhynchus</taxon>
    </lineage>
</organism>
<dbReference type="PANTHER" id="PTHR22730:SF1">
    <property type="entry name" value="PROMININ-LIKE PROTEIN"/>
    <property type="match status" value="1"/>
</dbReference>
<protein>
    <recommendedName>
        <fullName evidence="13">Prominin-1-A</fullName>
    </recommendedName>
</protein>
<dbReference type="PANTHER" id="PTHR22730">
    <property type="entry name" value="PROMININ PROM PROTEIN"/>
    <property type="match status" value="1"/>
</dbReference>
<dbReference type="Proteomes" id="UP001152799">
    <property type="component" value="Chromosome 2"/>
</dbReference>
<proteinExistence type="inferred from homology"/>
<feature type="signal peptide" evidence="10">
    <location>
        <begin position="1"/>
        <end position="21"/>
    </location>
</feature>
<evidence type="ECO:0000256" key="4">
    <source>
        <dbReference type="ARBA" id="ARBA00022989"/>
    </source>
</evidence>